<accession>A0ABW1DGZ2</accession>
<dbReference type="EMBL" id="JBHSOH010000001">
    <property type="protein sequence ID" value="MFC5846756.1"/>
    <property type="molecule type" value="Genomic_DNA"/>
</dbReference>
<protein>
    <recommendedName>
        <fullName evidence="3">HTH domain-containing protein</fullName>
    </recommendedName>
</protein>
<name>A0ABW1DGZ2_9DEIO</name>
<organism evidence="1 2">
    <name type="scientific">Deinococcus petrolearius</name>
    <dbReference type="NCBI Taxonomy" id="1751295"/>
    <lineage>
        <taxon>Bacteria</taxon>
        <taxon>Thermotogati</taxon>
        <taxon>Deinococcota</taxon>
        <taxon>Deinococci</taxon>
        <taxon>Deinococcales</taxon>
        <taxon>Deinococcaceae</taxon>
        <taxon>Deinococcus</taxon>
    </lineage>
</organism>
<dbReference type="Proteomes" id="UP001595979">
    <property type="component" value="Unassembled WGS sequence"/>
</dbReference>
<evidence type="ECO:0008006" key="3">
    <source>
        <dbReference type="Google" id="ProtNLM"/>
    </source>
</evidence>
<comment type="caution">
    <text evidence="1">The sequence shown here is derived from an EMBL/GenBank/DDBJ whole genome shotgun (WGS) entry which is preliminary data.</text>
</comment>
<dbReference type="RefSeq" id="WP_380045097.1">
    <property type="nucleotide sequence ID" value="NZ_JBHSOH010000001.1"/>
</dbReference>
<evidence type="ECO:0000313" key="2">
    <source>
        <dbReference type="Proteomes" id="UP001595979"/>
    </source>
</evidence>
<reference evidence="2" key="1">
    <citation type="journal article" date="2019" name="Int. J. Syst. Evol. Microbiol.">
        <title>The Global Catalogue of Microorganisms (GCM) 10K type strain sequencing project: providing services to taxonomists for standard genome sequencing and annotation.</title>
        <authorList>
            <consortium name="The Broad Institute Genomics Platform"/>
            <consortium name="The Broad Institute Genome Sequencing Center for Infectious Disease"/>
            <person name="Wu L."/>
            <person name="Ma J."/>
        </authorList>
    </citation>
    <scope>NUCLEOTIDE SEQUENCE [LARGE SCALE GENOMIC DNA]</scope>
    <source>
        <strain evidence="2">CGMCC 1.15053</strain>
    </source>
</reference>
<keyword evidence="2" id="KW-1185">Reference proteome</keyword>
<gene>
    <name evidence="1" type="ORF">ACFPQ6_00400</name>
</gene>
<sequence length="81" mass="9100">MPRPSTTQTPTDRLTARVTRRLLAEPGRWTAAELADELGETRTRVARIIRAVTDEWGATYTPGARTEQRITLLVPDWAVVL</sequence>
<evidence type="ECO:0000313" key="1">
    <source>
        <dbReference type="EMBL" id="MFC5846756.1"/>
    </source>
</evidence>
<proteinExistence type="predicted"/>